<evidence type="ECO:0000313" key="1">
    <source>
        <dbReference type="EMBL" id="KAK2655827.1"/>
    </source>
</evidence>
<name>A0AAE0CLR0_9ROSI</name>
<sequence>MLWQPGPDWIFQTLETENTITIREDWGNAEYQKNLGPNNKISDDEDVVKLALILFLEMTLVGNDDRTSILYWALELVDDLDAFNKFPWGTFIYSRTFNSLSTCLLGRDDKFKNKFIDDKLEENVDAPVKRKAERYNVWAIEAIRKWVTLGYATRVNNVNPRILNWQCTGIPTYSDIQKTIFKFKNITIYRTLGLTDEEARQPFWTSMDKLKYVLPDVDGCIGKDDVEDDFEDG</sequence>
<evidence type="ECO:0000313" key="2">
    <source>
        <dbReference type="Proteomes" id="UP001280121"/>
    </source>
</evidence>
<accession>A0AAE0CLR0</accession>
<dbReference type="PANTHER" id="PTHR48449:SF1">
    <property type="entry name" value="DUF1985 DOMAIN-CONTAINING PROTEIN"/>
    <property type="match status" value="1"/>
</dbReference>
<gene>
    <name evidence="1" type="ORF">Ddye_008879</name>
</gene>
<reference evidence="1" key="1">
    <citation type="journal article" date="2023" name="Plant J.">
        <title>Genome sequences and population genomics provide insights into the demographic history, inbreeding, and mutation load of two 'living fossil' tree species of Dipteronia.</title>
        <authorList>
            <person name="Feng Y."/>
            <person name="Comes H.P."/>
            <person name="Chen J."/>
            <person name="Zhu S."/>
            <person name="Lu R."/>
            <person name="Zhang X."/>
            <person name="Li P."/>
            <person name="Qiu J."/>
            <person name="Olsen K.M."/>
            <person name="Qiu Y."/>
        </authorList>
    </citation>
    <scope>NUCLEOTIDE SEQUENCE</scope>
    <source>
        <strain evidence="1">KIB01</strain>
    </source>
</reference>
<dbReference type="PANTHER" id="PTHR48449">
    <property type="entry name" value="DUF1985 DOMAIN-CONTAINING PROTEIN"/>
    <property type="match status" value="1"/>
</dbReference>
<comment type="caution">
    <text evidence="1">The sequence shown here is derived from an EMBL/GenBank/DDBJ whole genome shotgun (WGS) entry which is preliminary data.</text>
</comment>
<dbReference type="AlphaFoldDB" id="A0AAE0CLR0"/>
<dbReference type="Proteomes" id="UP001280121">
    <property type="component" value="Unassembled WGS sequence"/>
</dbReference>
<keyword evidence="2" id="KW-1185">Reference proteome</keyword>
<evidence type="ECO:0008006" key="3">
    <source>
        <dbReference type="Google" id="ProtNLM"/>
    </source>
</evidence>
<proteinExistence type="predicted"/>
<organism evidence="1 2">
    <name type="scientific">Dipteronia dyeriana</name>
    <dbReference type="NCBI Taxonomy" id="168575"/>
    <lineage>
        <taxon>Eukaryota</taxon>
        <taxon>Viridiplantae</taxon>
        <taxon>Streptophyta</taxon>
        <taxon>Embryophyta</taxon>
        <taxon>Tracheophyta</taxon>
        <taxon>Spermatophyta</taxon>
        <taxon>Magnoliopsida</taxon>
        <taxon>eudicotyledons</taxon>
        <taxon>Gunneridae</taxon>
        <taxon>Pentapetalae</taxon>
        <taxon>rosids</taxon>
        <taxon>malvids</taxon>
        <taxon>Sapindales</taxon>
        <taxon>Sapindaceae</taxon>
        <taxon>Hippocastanoideae</taxon>
        <taxon>Acereae</taxon>
        <taxon>Dipteronia</taxon>
    </lineage>
</organism>
<protein>
    <recommendedName>
        <fullName evidence="3">DUF1985 domain-containing protein</fullName>
    </recommendedName>
</protein>
<dbReference type="EMBL" id="JANJYI010000003">
    <property type="protein sequence ID" value="KAK2655827.1"/>
    <property type="molecule type" value="Genomic_DNA"/>
</dbReference>